<dbReference type="GO" id="GO:0006406">
    <property type="term" value="P:mRNA export from nucleus"/>
    <property type="evidence" value="ECO:0007669"/>
    <property type="project" value="TreeGrafter"/>
</dbReference>
<dbReference type="PANTHER" id="PTHR13375">
    <property type="entry name" value="FMS INTERACTING PROTEIN"/>
    <property type="match status" value="1"/>
</dbReference>
<keyword evidence="3" id="KW-0539">Nucleus</keyword>
<comment type="subcellular location">
    <subcellularLocation>
        <location evidence="1">Nucleus</location>
    </subcellularLocation>
</comment>
<evidence type="ECO:0000256" key="2">
    <source>
        <dbReference type="ARBA" id="ARBA00008044"/>
    </source>
</evidence>
<dbReference type="GO" id="GO:0000445">
    <property type="term" value="C:THO complex part of transcription export complex"/>
    <property type="evidence" value="ECO:0007669"/>
    <property type="project" value="TreeGrafter"/>
</dbReference>
<evidence type="ECO:0000256" key="1">
    <source>
        <dbReference type="ARBA" id="ARBA00004123"/>
    </source>
</evidence>
<feature type="region of interest" description="Disordered" evidence="4">
    <location>
        <begin position="1"/>
        <end position="23"/>
    </location>
</feature>
<evidence type="ECO:0000313" key="5">
    <source>
        <dbReference type="EMBL" id="CCA21175.1"/>
    </source>
</evidence>
<sequence>MQPHSIPTTMSQSPRNEITLCDPNSKTKTLNDLKNTCITLRHLLTDIQTAKETKGDAFITSNEFHNQKRQAFLFLGAMKGRLRDTFLEKHNKKMEIQKKKEFIDVYHLKLQNLLYEKQHLLCEIDRHGNTSLTEMNKIEFKPALEINVNPDTHKQHLNRLVAELESRKQMQNDFKALDDEIAQVESITKQKLKFLANLRGTLNVIEDSTQSLQEYMGNPVTSKLRKQNEAIELLPTPLYSLYCELDGYMEAAQVRAERMQVEVVATDFFGQSTKRYLSKRKFSSVLSDPKDPPQKRIRSASPRTPSRSPSSSRATTLQRSIEVDSTVETEASNAEDLVDHVNDKNECSTEVEDENVGDLNTHSLLLKLCPVKETFSILFRYCKVFKIVTVEVVESSSSKSISHEAILMNLFPNDDGNDIPRIASGYEFIEVEGMDRVASLLGRPYHWAQWICGLHVLPRPKLEDRVVVSDTLVSRIQPSIQNTMHQLVKRFSAAAYLELHLSKLERASLEKDAVRVAPDSIEYFPSFSPKTRLEAWTLMVPEGGKSLSSRVYLAAFKNGDTRCEATVEISTEFPVRAPHFRFCTDKSSLQPTELKEVEMEVNDHCMECIKMKGEVEAEAWILMHQLRKIQYCIDILVSSIEKTSGKESDPTQVWIKRILSATRHRRGKNRRLPFGSIVLSQCEELLHR</sequence>
<evidence type="ECO:0000256" key="3">
    <source>
        <dbReference type="ARBA" id="ARBA00023242"/>
    </source>
</evidence>
<reference evidence="5" key="2">
    <citation type="submission" date="2011-02" db="EMBL/GenBank/DDBJ databases">
        <authorList>
            <person name="MacLean D."/>
        </authorList>
    </citation>
    <scope>NUCLEOTIDE SEQUENCE</scope>
</reference>
<reference evidence="5" key="1">
    <citation type="journal article" date="2011" name="PLoS Biol.">
        <title>Gene gain and loss during evolution of obligate parasitism in the white rust pathogen of Arabidopsis thaliana.</title>
        <authorList>
            <person name="Kemen E."/>
            <person name="Gardiner A."/>
            <person name="Schultz-Larsen T."/>
            <person name="Kemen A.C."/>
            <person name="Balmuth A.L."/>
            <person name="Robert-Seilaniantz A."/>
            <person name="Bailey K."/>
            <person name="Holub E."/>
            <person name="Studholme D.J."/>
            <person name="Maclean D."/>
            <person name="Jones J.D."/>
        </authorList>
    </citation>
    <scope>NUCLEOTIDE SEQUENCE</scope>
</reference>
<accession>F0WIT1</accession>
<dbReference type="GO" id="GO:0003729">
    <property type="term" value="F:mRNA binding"/>
    <property type="evidence" value="ECO:0007669"/>
    <property type="project" value="TreeGrafter"/>
</dbReference>
<evidence type="ECO:0000256" key="4">
    <source>
        <dbReference type="SAM" id="MobiDB-lite"/>
    </source>
</evidence>
<dbReference type="EMBL" id="FR824159">
    <property type="protein sequence ID" value="CCA21175.1"/>
    <property type="molecule type" value="Genomic_DNA"/>
</dbReference>
<dbReference type="Pfam" id="PF09766">
    <property type="entry name" value="FmiP_Thoc5"/>
    <property type="match status" value="1"/>
</dbReference>
<feature type="compositionally biased region" description="Low complexity" evidence="4">
    <location>
        <begin position="299"/>
        <end position="316"/>
    </location>
</feature>
<dbReference type="PANTHER" id="PTHR13375:SF3">
    <property type="entry name" value="THO COMPLEX SUBUNIT 5 HOMOLOG"/>
    <property type="match status" value="1"/>
</dbReference>
<feature type="region of interest" description="Disordered" evidence="4">
    <location>
        <begin position="282"/>
        <end position="329"/>
    </location>
</feature>
<dbReference type="HOGENOM" id="CLU_025420_0_0_1"/>
<organism evidence="5">
    <name type="scientific">Albugo laibachii Nc14</name>
    <dbReference type="NCBI Taxonomy" id="890382"/>
    <lineage>
        <taxon>Eukaryota</taxon>
        <taxon>Sar</taxon>
        <taxon>Stramenopiles</taxon>
        <taxon>Oomycota</taxon>
        <taxon>Peronosporomycetes</taxon>
        <taxon>Albuginales</taxon>
        <taxon>Albuginaceae</taxon>
        <taxon>Albugo</taxon>
    </lineage>
</organism>
<dbReference type="AlphaFoldDB" id="F0WIT1"/>
<name>F0WIT1_9STRA</name>
<gene>
    <name evidence="5" type="primary">AlNc14C114G6466</name>
    <name evidence="5" type="ORF">ALNC14_073180</name>
</gene>
<proteinExistence type="inferred from homology"/>
<protein>
    <submittedName>
        <fullName evidence="5">Uncharacterized protein AlNc14C114G6466</fullName>
    </submittedName>
</protein>
<dbReference type="InterPro" id="IPR019163">
    <property type="entry name" value="THO_Thoc5"/>
</dbReference>
<comment type="similarity">
    <text evidence="2">Belongs to the THOC5 family.</text>
</comment>